<dbReference type="EMBL" id="ML769650">
    <property type="protein sequence ID" value="KAE9390687.1"/>
    <property type="molecule type" value="Genomic_DNA"/>
</dbReference>
<name>A0A6A4H0F9_9AGAR</name>
<dbReference type="Proteomes" id="UP000799118">
    <property type="component" value="Unassembled WGS sequence"/>
</dbReference>
<evidence type="ECO:0000313" key="2">
    <source>
        <dbReference type="Proteomes" id="UP000799118"/>
    </source>
</evidence>
<keyword evidence="2" id="KW-1185">Reference proteome</keyword>
<gene>
    <name evidence="1" type="ORF">BT96DRAFT_768537</name>
</gene>
<feature type="non-terminal residue" evidence="1">
    <location>
        <position position="99"/>
    </location>
</feature>
<proteinExistence type="predicted"/>
<evidence type="ECO:0000313" key="1">
    <source>
        <dbReference type="EMBL" id="KAE9390687.1"/>
    </source>
</evidence>
<reference evidence="1" key="1">
    <citation type="journal article" date="2019" name="Environ. Microbiol.">
        <title>Fungal ecological strategies reflected in gene transcription - a case study of two litter decomposers.</title>
        <authorList>
            <person name="Barbi F."/>
            <person name="Kohler A."/>
            <person name="Barry K."/>
            <person name="Baskaran P."/>
            <person name="Daum C."/>
            <person name="Fauchery L."/>
            <person name="Ihrmark K."/>
            <person name="Kuo A."/>
            <person name="LaButti K."/>
            <person name="Lipzen A."/>
            <person name="Morin E."/>
            <person name="Grigoriev I.V."/>
            <person name="Henrissat B."/>
            <person name="Lindahl B."/>
            <person name="Martin F."/>
        </authorList>
    </citation>
    <scope>NUCLEOTIDE SEQUENCE</scope>
    <source>
        <strain evidence="1">JB14</strain>
    </source>
</reference>
<accession>A0A6A4H0F9</accession>
<dbReference type="AlphaFoldDB" id="A0A6A4H0F9"/>
<feature type="non-terminal residue" evidence="1">
    <location>
        <position position="1"/>
    </location>
</feature>
<organism evidence="1 2">
    <name type="scientific">Gymnopus androsaceus JB14</name>
    <dbReference type="NCBI Taxonomy" id="1447944"/>
    <lineage>
        <taxon>Eukaryota</taxon>
        <taxon>Fungi</taxon>
        <taxon>Dikarya</taxon>
        <taxon>Basidiomycota</taxon>
        <taxon>Agaricomycotina</taxon>
        <taxon>Agaricomycetes</taxon>
        <taxon>Agaricomycetidae</taxon>
        <taxon>Agaricales</taxon>
        <taxon>Marasmiineae</taxon>
        <taxon>Omphalotaceae</taxon>
        <taxon>Gymnopus</taxon>
    </lineage>
</organism>
<sequence>ALSLEKRAQLRSEEKKRLHARAVTLYQQYQELNDSVIHGLRQVFQEVAAEYRQETGKVVKIHHTTLRNLLKGGRHLAVSNAEKSWLTSEETEVVISYAL</sequence>
<dbReference type="OrthoDB" id="2668963at2759"/>
<protein>
    <submittedName>
        <fullName evidence="1">Uncharacterized protein</fullName>
    </submittedName>
</protein>